<dbReference type="GO" id="GO:0004601">
    <property type="term" value="F:peroxidase activity"/>
    <property type="evidence" value="ECO:0007669"/>
    <property type="project" value="UniProtKB-KW"/>
</dbReference>
<keyword evidence="11" id="KW-1185">Reference proteome</keyword>
<evidence type="ECO:0000256" key="3">
    <source>
        <dbReference type="ARBA" id="ARBA00022617"/>
    </source>
</evidence>
<evidence type="ECO:0000256" key="4">
    <source>
        <dbReference type="ARBA" id="ARBA00022723"/>
    </source>
</evidence>
<sequence>MRTTFVSSALALVAITSAQEYAQPGQFPPWHPPTPNDFRGPCPMMNTLANHGFLPHDGRGLTKDVVVSGLTNGLNFDPVLAGIMFDKAVIANPEPNATFFTLDHLNQHNVLEHDASLSRTDAFFGNNQAFNEVVFAQTKRYWTGPVLDVNMLANSKIARQIESKAFNPTYRFTADTENFSLGEVAAPIVAFGDLDAGTVDQALVVYFFENERFPTELGWTPRAQVVQAQAVLRLSNMISAAGSLITSTNSTGPLSGRGVHFDFAVAGQQVPE</sequence>
<evidence type="ECO:0000256" key="8">
    <source>
        <dbReference type="SAM" id="SignalP"/>
    </source>
</evidence>
<keyword evidence="5" id="KW-0560">Oxidoreductase</keyword>
<protein>
    <submittedName>
        <fullName evidence="10">Chloroperoxidase</fullName>
    </submittedName>
</protein>
<gene>
    <name evidence="10" type="ORF">F5X68DRAFT_263971</name>
</gene>
<dbReference type="InterPro" id="IPR036851">
    <property type="entry name" value="Chloroperoxidase-like_sf"/>
</dbReference>
<keyword evidence="8" id="KW-0732">Signal</keyword>
<organism evidence="10 11">
    <name type="scientific">Plectosphaerella plurivora</name>
    <dbReference type="NCBI Taxonomy" id="936078"/>
    <lineage>
        <taxon>Eukaryota</taxon>
        <taxon>Fungi</taxon>
        <taxon>Dikarya</taxon>
        <taxon>Ascomycota</taxon>
        <taxon>Pezizomycotina</taxon>
        <taxon>Sordariomycetes</taxon>
        <taxon>Hypocreomycetidae</taxon>
        <taxon>Glomerellales</taxon>
        <taxon>Plectosphaerellaceae</taxon>
        <taxon>Plectosphaerella</taxon>
    </lineage>
</organism>
<dbReference type="InterPro" id="IPR000028">
    <property type="entry name" value="Chloroperoxidase"/>
</dbReference>
<dbReference type="SUPFAM" id="SSF47571">
    <property type="entry name" value="Cloroperoxidase"/>
    <property type="match status" value="1"/>
</dbReference>
<evidence type="ECO:0000256" key="7">
    <source>
        <dbReference type="ARBA" id="ARBA00025795"/>
    </source>
</evidence>
<accession>A0A9P9A9A3</accession>
<feature type="chain" id="PRO_5040512297" evidence="8">
    <location>
        <begin position="19"/>
        <end position="272"/>
    </location>
</feature>
<name>A0A9P9A9A3_9PEZI</name>
<dbReference type="OrthoDB" id="407298at2759"/>
<dbReference type="PANTHER" id="PTHR33577:SF7">
    <property type="entry name" value="HEME HALOPEROXIDASE FAMILY PROFILE DOMAIN-CONTAINING PROTEIN"/>
    <property type="match status" value="1"/>
</dbReference>
<dbReference type="Gene3D" id="1.10.489.10">
    <property type="entry name" value="Chloroperoxidase-like"/>
    <property type="match status" value="1"/>
</dbReference>
<keyword evidence="6" id="KW-0408">Iron</keyword>
<dbReference type="EMBL" id="JAGSXJ010000022">
    <property type="protein sequence ID" value="KAH6677798.1"/>
    <property type="molecule type" value="Genomic_DNA"/>
</dbReference>
<dbReference type="PROSITE" id="PS51405">
    <property type="entry name" value="HEME_HALOPEROXIDASE"/>
    <property type="match status" value="1"/>
</dbReference>
<reference evidence="10" key="1">
    <citation type="journal article" date="2021" name="Nat. Commun.">
        <title>Genetic determinants of endophytism in the Arabidopsis root mycobiome.</title>
        <authorList>
            <person name="Mesny F."/>
            <person name="Miyauchi S."/>
            <person name="Thiergart T."/>
            <person name="Pickel B."/>
            <person name="Atanasova L."/>
            <person name="Karlsson M."/>
            <person name="Huettel B."/>
            <person name="Barry K.W."/>
            <person name="Haridas S."/>
            <person name="Chen C."/>
            <person name="Bauer D."/>
            <person name="Andreopoulos W."/>
            <person name="Pangilinan J."/>
            <person name="LaButti K."/>
            <person name="Riley R."/>
            <person name="Lipzen A."/>
            <person name="Clum A."/>
            <person name="Drula E."/>
            <person name="Henrissat B."/>
            <person name="Kohler A."/>
            <person name="Grigoriev I.V."/>
            <person name="Martin F.M."/>
            <person name="Hacquard S."/>
        </authorList>
    </citation>
    <scope>NUCLEOTIDE SEQUENCE</scope>
    <source>
        <strain evidence="10">MPI-SDFR-AT-0117</strain>
    </source>
</reference>
<comment type="cofactor">
    <cofactor evidence="1">
        <name>heme b</name>
        <dbReference type="ChEBI" id="CHEBI:60344"/>
    </cofactor>
</comment>
<dbReference type="PANTHER" id="PTHR33577">
    <property type="entry name" value="STERIGMATOCYSTIN BIOSYNTHESIS PEROXIDASE STCC-RELATED"/>
    <property type="match status" value="1"/>
</dbReference>
<dbReference type="Pfam" id="PF01328">
    <property type="entry name" value="Peroxidase_2"/>
    <property type="match status" value="1"/>
</dbReference>
<evidence type="ECO:0000256" key="5">
    <source>
        <dbReference type="ARBA" id="ARBA00023002"/>
    </source>
</evidence>
<dbReference type="Proteomes" id="UP000770015">
    <property type="component" value="Unassembled WGS sequence"/>
</dbReference>
<dbReference type="GO" id="GO:0046872">
    <property type="term" value="F:metal ion binding"/>
    <property type="evidence" value="ECO:0007669"/>
    <property type="project" value="UniProtKB-KW"/>
</dbReference>
<keyword evidence="3" id="KW-0349">Heme</keyword>
<evidence type="ECO:0000256" key="6">
    <source>
        <dbReference type="ARBA" id="ARBA00023004"/>
    </source>
</evidence>
<evidence type="ECO:0000259" key="9">
    <source>
        <dbReference type="PROSITE" id="PS51405"/>
    </source>
</evidence>
<comment type="caution">
    <text evidence="10">The sequence shown here is derived from an EMBL/GenBank/DDBJ whole genome shotgun (WGS) entry which is preliminary data.</text>
</comment>
<evidence type="ECO:0000256" key="1">
    <source>
        <dbReference type="ARBA" id="ARBA00001970"/>
    </source>
</evidence>
<keyword evidence="2" id="KW-0575">Peroxidase</keyword>
<feature type="domain" description="Heme haloperoxidase family profile" evidence="9">
    <location>
        <begin position="26"/>
        <end position="230"/>
    </location>
</feature>
<dbReference type="AlphaFoldDB" id="A0A9P9A9A3"/>
<evidence type="ECO:0000313" key="11">
    <source>
        <dbReference type="Proteomes" id="UP000770015"/>
    </source>
</evidence>
<keyword evidence="4" id="KW-0479">Metal-binding</keyword>
<feature type="signal peptide" evidence="8">
    <location>
        <begin position="1"/>
        <end position="18"/>
    </location>
</feature>
<evidence type="ECO:0000256" key="2">
    <source>
        <dbReference type="ARBA" id="ARBA00022559"/>
    </source>
</evidence>
<proteinExistence type="inferred from homology"/>
<comment type="similarity">
    <text evidence="7">Belongs to the chloroperoxidase family.</text>
</comment>
<evidence type="ECO:0000313" key="10">
    <source>
        <dbReference type="EMBL" id="KAH6677798.1"/>
    </source>
</evidence>